<dbReference type="RefSeq" id="WP_044347831.1">
    <property type="nucleotide sequence ID" value="NZ_AZAC01000010.1"/>
</dbReference>
<comment type="similarity">
    <text evidence="1">Belongs to the nitroreductase family.</text>
</comment>
<feature type="domain" description="Nitroreductase" evidence="3">
    <location>
        <begin position="10"/>
        <end position="154"/>
    </location>
</feature>
<dbReference type="PATRIC" id="fig|1429043.3.peg.1749"/>
<organism evidence="4 5">
    <name type="scientific">Dethiosulfatarculus sandiegensis</name>
    <dbReference type="NCBI Taxonomy" id="1429043"/>
    <lineage>
        <taxon>Bacteria</taxon>
        <taxon>Pseudomonadati</taxon>
        <taxon>Thermodesulfobacteriota</taxon>
        <taxon>Desulfarculia</taxon>
        <taxon>Desulfarculales</taxon>
        <taxon>Desulfarculaceae</taxon>
        <taxon>Dethiosulfatarculus</taxon>
    </lineage>
</organism>
<name>A0A0D2JFW5_9BACT</name>
<dbReference type="InterPro" id="IPR000415">
    <property type="entry name" value="Nitroreductase-like"/>
</dbReference>
<dbReference type="Gene3D" id="3.40.109.10">
    <property type="entry name" value="NADH Oxidase"/>
    <property type="match status" value="1"/>
</dbReference>
<dbReference type="EMBL" id="AZAC01000010">
    <property type="protein sequence ID" value="KIX14571.1"/>
    <property type="molecule type" value="Genomic_DNA"/>
</dbReference>
<dbReference type="STRING" id="1429043.X474_08275"/>
<gene>
    <name evidence="4" type="ORF">X474_08275</name>
</gene>
<dbReference type="GO" id="GO:0016491">
    <property type="term" value="F:oxidoreductase activity"/>
    <property type="evidence" value="ECO:0007669"/>
    <property type="project" value="UniProtKB-KW"/>
</dbReference>
<evidence type="ECO:0000259" key="3">
    <source>
        <dbReference type="Pfam" id="PF00881"/>
    </source>
</evidence>
<sequence>MLKKLVMANRSYRRFYQDEKISTDTLRELVELARYSACGANLQPLKFVLINQPELSQKVFSRLGWAAALKNWPGPEQGERPAAYVVILRDHAIDRGFLKDDIVDHAIAAQSMLLGAVEKGFGGCMIGMVNRKGLSKDLGLGEQHEILLVVALGKPKETVQVDDLEPGASTNYWRDEQMVHHVPKRTLDELIVAEHGDEV</sequence>
<accession>A0A0D2JFW5</accession>
<dbReference type="Proteomes" id="UP000032233">
    <property type="component" value="Unassembled WGS sequence"/>
</dbReference>
<evidence type="ECO:0000256" key="2">
    <source>
        <dbReference type="ARBA" id="ARBA00023002"/>
    </source>
</evidence>
<dbReference type="Gene3D" id="2.20.180.10">
    <property type="entry name" value="putative fmn-dependent nitroreductase like domains"/>
    <property type="match status" value="1"/>
</dbReference>
<dbReference type="InterPro" id="IPR029479">
    <property type="entry name" value="Nitroreductase"/>
</dbReference>
<protein>
    <submittedName>
        <fullName evidence="4">Nitroreductase</fullName>
    </submittedName>
</protein>
<dbReference type="PANTHER" id="PTHR43673">
    <property type="entry name" value="NAD(P)H NITROREDUCTASE YDGI-RELATED"/>
    <property type="match status" value="1"/>
</dbReference>
<dbReference type="PANTHER" id="PTHR43673:SF10">
    <property type="entry name" value="NADH DEHYDROGENASE_NAD(P)H NITROREDUCTASE XCC3605-RELATED"/>
    <property type="match status" value="1"/>
</dbReference>
<keyword evidence="2" id="KW-0560">Oxidoreductase</keyword>
<dbReference type="Pfam" id="PF00881">
    <property type="entry name" value="Nitroreductase"/>
    <property type="match status" value="1"/>
</dbReference>
<dbReference type="InParanoid" id="A0A0D2JFW5"/>
<keyword evidence="5" id="KW-1185">Reference proteome</keyword>
<comment type="caution">
    <text evidence="4">The sequence shown here is derived from an EMBL/GenBank/DDBJ whole genome shotgun (WGS) entry which is preliminary data.</text>
</comment>
<dbReference type="OrthoDB" id="9804207at2"/>
<reference evidence="4 5" key="1">
    <citation type="submission" date="2013-11" db="EMBL/GenBank/DDBJ databases">
        <title>Metagenomic analysis of a methanogenic consortium involved in long chain n-alkane degradation.</title>
        <authorList>
            <person name="Davidova I.A."/>
            <person name="Callaghan A.V."/>
            <person name="Wawrik B."/>
            <person name="Pruitt S."/>
            <person name="Marks C."/>
            <person name="Duncan K.E."/>
            <person name="Suflita J.M."/>
        </authorList>
    </citation>
    <scope>NUCLEOTIDE SEQUENCE [LARGE SCALE GENOMIC DNA]</scope>
    <source>
        <strain evidence="4 5">SPR</strain>
    </source>
</reference>
<evidence type="ECO:0000313" key="4">
    <source>
        <dbReference type="EMBL" id="KIX14571.1"/>
    </source>
</evidence>
<proteinExistence type="inferred from homology"/>
<dbReference type="CDD" id="cd02062">
    <property type="entry name" value="Nitro_FMN_reductase"/>
    <property type="match status" value="1"/>
</dbReference>
<evidence type="ECO:0000313" key="5">
    <source>
        <dbReference type="Proteomes" id="UP000032233"/>
    </source>
</evidence>
<dbReference type="InterPro" id="IPR023312">
    <property type="entry name" value="Put_nitroreductase_C_bac"/>
</dbReference>
<evidence type="ECO:0000256" key="1">
    <source>
        <dbReference type="ARBA" id="ARBA00007118"/>
    </source>
</evidence>
<dbReference type="AlphaFoldDB" id="A0A0D2JFW5"/>
<dbReference type="SUPFAM" id="SSF55469">
    <property type="entry name" value="FMN-dependent nitroreductase-like"/>
    <property type="match status" value="1"/>
</dbReference>